<comment type="caution">
    <text evidence="4">The sequence shown here is derived from an EMBL/GenBank/DDBJ whole genome shotgun (WGS) entry which is preliminary data.</text>
</comment>
<name>A0A0R2MWK7_9LACO</name>
<evidence type="ECO:0000259" key="3">
    <source>
        <dbReference type="Pfam" id="PF02517"/>
    </source>
</evidence>
<keyword evidence="2" id="KW-0472">Membrane</keyword>
<dbReference type="GO" id="GO:0004175">
    <property type="term" value="F:endopeptidase activity"/>
    <property type="evidence" value="ECO:0007669"/>
    <property type="project" value="UniProtKB-ARBA"/>
</dbReference>
<dbReference type="STRING" id="1293598.IV56_GL000237"/>
<keyword evidence="2" id="KW-0812">Transmembrane</keyword>
<dbReference type="RefSeq" id="WP_054776737.1">
    <property type="nucleotide sequence ID" value="NZ_BBBX01000003.1"/>
</dbReference>
<dbReference type="PANTHER" id="PTHR36435:SF1">
    <property type="entry name" value="CAAX AMINO TERMINAL PROTEASE FAMILY PROTEIN"/>
    <property type="match status" value="1"/>
</dbReference>
<feature type="transmembrane region" description="Helical" evidence="2">
    <location>
        <begin position="136"/>
        <end position="153"/>
    </location>
</feature>
<reference evidence="4 5" key="1">
    <citation type="journal article" date="2015" name="Genome Announc.">
        <title>Expanding the biotechnology potential of lactobacilli through comparative genomics of 213 strains and associated genera.</title>
        <authorList>
            <person name="Sun Z."/>
            <person name="Harris H.M."/>
            <person name="McCann A."/>
            <person name="Guo C."/>
            <person name="Argimon S."/>
            <person name="Zhang W."/>
            <person name="Yang X."/>
            <person name="Jeffery I.B."/>
            <person name="Cooney J.C."/>
            <person name="Kagawa T.F."/>
            <person name="Liu W."/>
            <person name="Song Y."/>
            <person name="Salvetti E."/>
            <person name="Wrobel A."/>
            <person name="Rasinkangas P."/>
            <person name="Parkhill J."/>
            <person name="Rea M.C."/>
            <person name="O'Sullivan O."/>
            <person name="Ritari J."/>
            <person name="Douillard F.P."/>
            <person name="Paul Ross R."/>
            <person name="Yang R."/>
            <person name="Briner A.E."/>
            <person name="Felis G.E."/>
            <person name="de Vos W.M."/>
            <person name="Barrangou R."/>
            <person name="Klaenhammer T.R."/>
            <person name="Caufield P.W."/>
            <person name="Cui Y."/>
            <person name="Zhang H."/>
            <person name="O'Toole P.W."/>
        </authorList>
    </citation>
    <scope>NUCLEOTIDE SEQUENCE [LARGE SCALE GENOMIC DNA]</scope>
    <source>
        <strain evidence="4 5">DSM 24301</strain>
    </source>
</reference>
<gene>
    <name evidence="4" type="ORF">IV56_GL000237</name>
</gene>
<feature type="transmembrane region" description="Helical" evidence="2">
    <location>
        <begin position="20"/>
        <end position="37"/>
    </location>
</feature>
<feature type="transmembrane region" description="Helical" evidence="2">
    <location>
        <begin position="159"/>
        <end position="176"/>
    </location>
</feature>
<feature type="transmembrane region" description="Helical" evidence="2">
    <location>
        <begin position="58"/>
        <end position="85"/>
    </location>
</feature>
<sequence length="196" mass="22245">MTLGARKPVDNMVTVLPTYIVLYGVLILILVWLHARASQTSMRALMRTTFSHFDRREVKLIVLGFGLFLIFQFGFDFLVSAKLIPLPSNVQEDQQASALSPVTEYLTSAFTAPIVEELLFRGILMNLWNYSKSTKRRWIVIIIVAAIFGVVHTRDLIAWLMYTFAGLVLGYVYTVTGKLRDSILVHMFNNAILTLI</sequence>
<evidence type="ECO:0000256" key="2">
    <source>
        <dbReference type="SAM" id="Phobius"/>
    </source>
</evidence>
<evidence type="ECO:0000256" key="1">
    <source>
        <dbReference type="ARBA" id="ARBA00009067"/>
    </source>
</evidence>
<accession>A0A0R2MWK7</accession>
<keyword evidence="5" id="KW-1185">Reference proteome</keyword>
<organism evidence="4 5">
    <name type="scientific">Lacticaseibacillus saniviri JCM 17471 = DSM 24301</name>
    <dbReference type="NCBI Taxonomy" id="1293598"/>
    <lineage>
        <taxon>Bacteria</taxon>
        <taxon>Bacillati</taxon>
        <taxon>Bacillota</taxon>
        <taxon>Bacilli</taxon>
        <taxon>Lactobacillales</taxon>
        <taxon>Lactobacillaceae</taxon>
        <taxon>Lacticaseibacillus</taxon>
    </lineage>
</organism>
<protein>
    <recommendedName>
        <fullName evidence="3">CAAX prenyl protease 2/Lysostaphin resistance protein A-like domain-containing protein</fullName>
    </recommendedName>
</protein>
<dbReference type="PATRIC" id="fig|1293598.4.peg.255"/>
<keyword evidence="2" id="KW-1133">Transmembrane helix</keyword>
<comment type="similarity">
    <text evidence="1">Belongs to the UPF0177 family.</text>
</comment>
<dbReference type="PANTHER" id="PTHR36435">
    <property type="entry name" value="SLR1288 PROTEIN"/>
    <property type="match status" value="1"/>
</dbReference>
<feature type="transmembrane region" description="Helical" evidence="2">
    <location>
        <begin position="105"/>
        <end position="124"/>
    </location>
</feature>
<evidence type="ECO:0000313" key="5">
    <source>
        <dbReference type="Proteomes" id="UP000050969"/>
    </source>
</evidence>
<dbReference type="InterPro" id="IPR052710">
    <property type="entry name" value="CAAX_protease"/>
</dbReference>
<dbReference type="InterPro" id="IPR003675">
    <property type="entry name" value="Rce1/LyrA-like_dom"/>
</dbReference>
<evidence type="ECO:0000313" key="4">
    <source>
        <dbReference type="EMBL" id="KRO15146.1"/>
    </source>
</evidence>
<feature type="domain" description="CAAX prenyl protease 2/Lysostaphin resistance protein A-like" evidence="3">
    <location>
        <begin position="101"/>
        <end position="192"/>
    </location>
</feature>
<dbReference type="Proteomes" id="UP000050969">
    <property type="component" value="Unassembled WGS sequence"/>
</dbReference>
<dbReference type="Pfam" id="PF02517">
    <property type="entry name" value="Rce1-like"/>
    <property type="match status" value="1"/>
</dbReference>
<dbReference type="EMBL" id="JQCE01000075">
    <property type="protein sequence ID" value="KRO15146.1"/>
    <property type="molecule type" value="Genomic_DNA"/>
</dbReference>
<dbReference type="GO" id="GO:0080120">
    <property type="term" value="P:CAAX-box protein maturation"/>
    <property type="evidence" value="ECO:0007669"/>
    <property type="project" value="UniProtKB-ARBA"/>
</dbReference>
<proteinExistence type="inferred from homology"/>
<dbReference type="AlphaFoldDB" id="A0A0R2MWK7"/>